<feature type="signal peptide" evidence="8">
    <location>
        <begin position="1"/>
        <end position="18"/>
    </location>
</feature>
<keyword evidence="2" id="KW-1003">Cell membrane</keyword>
<protein>
    <recommendedName>
        <fullName evidence="9">Ig-like domain-containing protein</fullName>
    </recommendedName>
</protein>
<evidence type="ECO:0000256" key="3">
    <source>
        <dbReference type="ARBA" id="ARBA00022729"/>
    </source>
</evidence>
<comment type="subcellular location">
    <subcellularLocation>
        <location evidence="1">Cell membrane</location>
    </subcellularLocation>
</comment>
<evidence type="ECO:0000259" key="9">
    <source>
        <dbReference type="PROSITE" id="PS50835"/>
    </source>
</evidence>
<keyword evidence="3 8" id="KW-0732">Signal</keyword>
<gene>
    <name evidence="10" type="ORF">JZ751_006952</name>
</gene>
<dbReference type="InterPro" id="IPR036179">
    <property type="entry name" value="Ig-like_dom_sf"/>
</dbReference>
<accession>A0A8T2P5U3</accession>
<dbReference type="SUPFAM" id="SSF48726">
    <property type="entry name" value="Immunoglobulin"/>
    <property type="match status" value="2"/>
</dbReference>
<dbReference type="Gene3D" id="2.60.40.10">
    <property type="entry name" value="Immunoglobulins"/>
    <property type="match status" value="2"/>
</dbReference>
<feature type="domain" description="Ig-like" evidence="9">
    <location>
        <begin position="18"/>
        <end position="111"/>
    </location>
</feature>
<comment type="caution">
    <text evidence="10">The sequence shown here is derived from an EMBL/GenBank/DDBJ whole genome shotgun (WGS) entry which is preliminary data.</text>
</comment>
<dbReference type="SMART" id="SM00409">
    <property type="entry name" value="IG"/>
    <property type="match status" value="2"/>
</dbReference>
<dbReference type="AlphaFoldDB" id="A0A8T2P5U3"/>
<dbReference type="GO" id="GO:0002376">
    <property type="term" value="P:immune system process"/>
    <property type="evidence" value="ECO:0007669"/>
    <property type="project" value="UniProtKB-KW"/>
</dbReference>
<dbReference type="OrthoDB" id="6370831at2759"/>
<evidence type="ECO:0000256" key="4">
    <source>
        <dbReference type="ARBA" id="ARBA00022859"/>
    </source>
</evidence>
<dbReference type="InterPro" id="IPR013783">
    <property type="entry name" value="Ig-like_fold"/>
</dbReference>
<organism evidence="10 11">
    <name type="scientific">Albula glossodonta</name>
    <name type="common">roundjaw bonefish</name>
    <dbReference type="NCBI Taxonomy" id="121402"/>
    <lineage>
        <taxon>Eukaryota</taxon>
        <taxon>Metazoa</taxon>
        <taxon>Chordata</taxon>
        <taxon>Craniata</taxon>
        <taxon>Vertebrata</taxon>
        <taxon>Euteleostomi</taxon>
        <taxon>Actinopterygii</taxon>
        <taxon>Neopterygii</taxon>
        <taxon>Teleostei</taxon>
        <taxon>Albuliformes</taxon>
        <taxon>Albulidae</taxon>
        <taxon>Albula</taxon>
    </lineage>
</organism>
<dbReference type="SMART" id="SM00406">
    <property type="entry name" value="IGv"/>
    <property type="match status" value="2"/>
</dbReference>
<dbReference type="Pfam" id="PF07686">
    <property type="entry name" value="V-set"/>
    <property type="match status" value="2"/>
</dbReference>
<evidence type="ECO:0000256" key="2">
    <source>
        <dbReference type="ARBA" id="ARBA00022475"/>
    </source>
</evidence>
<proteinExistence type="predicted"/>
<dbReference type="GO" id="GO:0005886">
    <property type="term" value="C:plasma membrane"/>
    <property type="evidence" value="ECO:0007669"/>
    <property type="project" value="UniProtKB-SubCell"/>
</dbReference>
<evidence type="ECO:0000256" key="5">
    <source>
        <dbReference type="ARBA" id="ARBA00023136"/>
    </source>
</evidence>
<dbReference type="EMBL" id="JAFBMS010000015">
    <property type="protein sequence ID" value="KAG9346641.1"/>
    <property type="molecule type" value="Genomic_DNA"/>
</dbReference>
<reference evidence="10" key="1">
    <citation type="thesis" date="2021" institute="BYU ScholarsArchive" country="Provo, UT, USA">
        <title>Applications of and Algorithms for Genome Assembly and Genomic Analyses with an Emphasis on Marine Teleosts.</title>
        <authorList>
            <person name="Pickett B.D."/>
        </authorList>
    </citation>
    <scope>NUCLEOTIDE SEQUENCE</scope>
    <source>
        <strain evidence="10">HI-2016</strain>
    </source>
</reference>
<dbReference type="Proteomes" id="UP000824540">
    <property type="component" value="Unassembled WGS sequence"/>
</dbReference>
<evidence type="ECO:0000313" key="11">
    <source>
        <dbReference type="Proteomes" id="UP000824540"/>
    </source>
</evidence>
<dbReference type="PANTHER" id="PTHR19433:SF133">
    <property type="entry name" value="IMMUNE-TYPE RECEPTOR 5 PRECURSOR-RELATED"/>
    <property type="match status" value="1"/>
</dbReference>
<feature type="chain" id="PRO_5035885630" description="Ig-like domain-containing protein" evidence="8">
    <location>
        <begin position="19"/>
        <end position="294"/>
    </location>
</feature>
<dbReference type="GO" id="GO:0009617">
    <property type="term" value="P:response to bacterium"/>
    <property type="evidence" value="ECO:0007669"/>
    <property type="project" value="TreeGrafter"/>
</dbReference>
<evidence type="ECO:0000256" key="6">
    <source>
        <dbReference type="ARBA" id="ARBA00023157"/>
    </source>
</evidence>
<dbReference type="InterPro" id="IPR003599">
    <property type="entry name" value="Ig_sub"/>
</dbReference>
<sequence>MFSLLLALVILERSCVTPENAIFQPQRTVSAQVGDSVTLECCTHTDKAKRWLWLKHSPGQAAERIMSTYYGNSQLHGDLRDSGRATVKMNGKSINMTLSALRFSDAAMYYCVLADYDDFLFGGGTFLTITGSECSNGTVIQQPVSEPLQPGDSVTLQCSIHTETCAGEHSVYWFRQASGESLPGIIYTHGNRSDQCERSSGAGSPTQSCVYKLPKRNLGRSDAGTYYCAVATCGEILFGNGTKLDITGSLGQDAVVFGLVAVCMLFTKAQALRQHICKQPEHGHRRTKLCRIES</sequence>
<evidence type="ECO:0000313" key="10">
    <source>
        <dbReference type="EMBL" id="KAG9346641.1"/>
    </source>
</evidence>
<dbReference type="InterPro" id="IPR052051">
    <property type="entry name" value="TCR_complex_component"/>
</dbReference>
<dbReference type="InterPro" id="IPR007110">
    <property type="entry name" value="Ig-like_dom"/>
</dbReference>
<evidence type="ECO:0000256" key="7">
    <source>
        <dbReference type="ARBA" id="ARBA00023180"/>
    </source>
</evidence>
<evidence type="ECO:0000256" key="8">
    <source>
        <dbReference type="SAM" id="SignalP"/>
    </source>
</evidence>
<keyword evidence="4" id="KW-0391">Immunity</keyword>
<keyword evidence="5" id="KW-0472">Membrane</keyword>
<dbReference type="PROSITE" id="PS50835">
    <property type="entry name" value="IG_LIKE"/>
    <property type="match status" value="2"/>
</dbReference>
<keyword evidence="7" id="KW-0325">Glycoprotein</keyword>
<name>A0A8T2P5U3_9TELE</name>
<keyword evidence="11" id="KW-1185">Reference proteome</keyword>
<dbReference type="PANTHER" id="PTHR19433">
    <property type="entry name" value="T-CELL RECEPTOR ALPHA CHAIN V REGION-RELATED"/>
    <property type="match status" value="1"/>
</dbReference>
<keyword evidence="6" id="KW-1015">Disulfide bond</keyword>
<dbReference type="CDD" id="cd00099">
    <property type="entry name" value="IgV"/>
    <property type="match status" value="2"/>
</dbReference>
<evidence type="ECO:0000256" key="1">
    <source>
        <dbReference type="ARBA" id="ARBA00004236"/>
    </source>
</evidence>
<feature type="domain" description="Ig-like" evidence="9">
    <location>
        <begin position="137"/>
        <end position="230"/>
    </location>
</feature>
<dbReference type="InterPro" id="IPR013106">
    <property type="entry name" value="Ig_V-set"/>
</dbReference>